<evidence type="ECO:0000256" key="10">
    <source>
        <dbReference type="HAMAP-Rule" id="MF_00185"/>
    </source>
</evidence>
<accession>A0A1F4ZRM2</accession>
<reference evidence="11 12" key="1">
    <citation type="journal article" date="2016" name="Nat. Commun.">
        <title>Thousands of microbial genomes shed light on interconnected biogeochemical processes in an aquifer system.</title>
        <authorList>
            <person name="Anantharaman K."/>
            <person name="Brown C.T."/>
            <person name="Hug L.A."/>
            <person name="Sharon I."/>
            <person name="Castelle C.J."/>
            <person name="Probst A.J."/>
            <person name="Thomas B.C."/>
            <person name="Singh A."/>
            <person name="Wilkins M.J."/>
            <person name="Karaoz U."/>
            <person name="Brodie E.L."/>
            <person name="Williams K.H."/>
            <person name="Hubbard S.S."/>
            <person name="Banfield J.F."/>
        </authorList>
    </citation>
    <scope>NUCLEOTIDE SEQUENCE [LARGE SCALE GENOMIC DNA]</scope>
</reference>
<proteinExistence type="inferred from homology"/>
<keyword evidence="5 10" id="KW-0819">tRNA processing</keyword>
<keyword evidence="8 10" id="KW-0460">Magnesium</keyword>
<sequence>MSKLLVVCGPTATGKTSLGLKMAQKFNGEIISADSRQVYAGMDIVTGKDLPPAVTSQVSNLSWQGRFLKYYEIEKIKVWGYDLVNPDQDFNVSFWNECAKILISDIRSRGKLPIIVGGTGLYLKSLTVSMPDIDIPQNPDLRLSLKDKSADDLLDYLSLLDFARAQQLNSSDRKNPRRLIRAIEISQFKLSGGVSASQPKAPTDVFSICLTAPIQFLKSRIDQKISQRIAAGAFFEAQNLLATFPPDLSSLSACGYRAFCNPDWESSWSRSEHQYLKRQLTWFKKQPNLFWCDISTDSWSDLCFSAVTNWYNN</sequence>
<dbReference type="EC" id="2.5.1.75" evidence="10"/>
<dbReference type="SUPFAM" id="SSF52540">
    <property type="entry name" value="P-loop containing nucleoside triphosphate hydrolases"/>
    <property type="match status" value="1"/>
</dbReference>
<comment type="caution">
    <text evidence="10">Lacks conserved residue(s) required for the propagation of feature annotation.</text>
</comment>
<evidence type="ECO:0000256" key="7">
    <source>
        <dbReference type="ARBA" id="ARBA00022840"/>
    </source>
</evidence>
<dbReference type="GO" id="GO:0006400">
    <property type="term" value="P:tRNA modification"/>
    <property type="evidence" value="ECO:0007669"/>
    <property type="project" value="TreeGrafter"/>
</dbReference>
<dbReference type="InterPro" id="IPR018022">
    <property type="entry name" value="IPT"/>
</dbReference>
<dbReference type="Proteomes" id="UP000176424">
    <property type="component" value="Unassembled WGS sequence"/>
</dbReference>
<dbReference type="Gene3D" id="3.40.50.300">
    <property type="entry name" value="P-loop containing nucleotide triphosphate hydrolases"/>
    <property type="match status" value="1"/>
</dbReference>
<evidence type="ECO:0000256" key="6">
    <source>
        <dbReference type="ARBA" id="ARBA00022741"/>
    </source>
</evidence>
<dbReference type="AlphaFoldDB" id="A0A1F4ZRM2"/>
<dbReference type="GO" id="GO:0005524">
    <property type="term" value="F:ATP binding"/>
    <property type="evidence" value="ECO:0007669"/>
    <property type="project" value="UniProtKB-UniRule"/>
</dbReference>
<evidence type="ECO:0000256" key="3">
    <source>
        <dbReference type="ARBA" id="ARBA00005842"/>
    </source>
</evidence>
<comment type="similarity">
    <text evidence="3 10">Belongs to the IPP transferase family.</text>
</comment>
<evidence type="ECO:0000256" key="9">
    <source>
        <dbReference type="ARBA" id="ARBA00049563"/>
    </source>
</evidence>
<name>A0A1F4ZRM2_9BACT</name>
<evidence type="ECO:0000256" key="8">
    <source>
        <dbReference type="ARBA" id="ARBA00022842"/>
    </source>
</evidence>
<comment type="function">
    <text evidence="2 10">Catalyzes the transfer of a dimethylallyl group onto the adenine at position 37 in tRNAs that read codons beginning with uridine, leading to the formation of N6-(dimethylallyl)adenosine (i(6)A).</text>
</comment>
<evidence type="ECO:0000256" key="5">
    <source>
        <dbReference type="ARBA" id="ARBA00022694"/>
    </source>
</evidence>
<comment type="catalytic activity">
    <reaction evidence="9 10">
        <text>adenosine(37) in tRNA + dimethylallyl diphosphate = N(6)-dimethylallyladenosine(37) in tRNA + diphosphate</text>
        <dbReference type="Rhea" id="RHEA:26482"/>
        <dbReference type="Rhea" id="RHEA-COMP:10162"/>
        <dbReference type="Rhea" id="RHEA-COMP:10375"/>
        <dbReference type="ChEBI" id="CHEBI:33019"/>
        <dbReference type="ChEBI" id="CHEBI:57623"/>
        <dbReference type="ChEBI" id="CHEBI:74411"/>
        <dbReference type="ChEBI" id="CHEBI:74415"/>
        <dbReference type="EC" id="2.5.1.75"/>
    </reaction>
</comment>
<keyword evidence="6 10" id="KW-0547">Nucleotide-binding</keyword>
<keyword evidence="4 10" id="KW-0808">Transferase</keyword>
<evidence type="ECO:0000256" key="1">
    <source>
        <dbReference type="ARBA" id="ARBA00001946"/>
    </source>
</evidence>
<dbReference type="InterPro" id="IPR027417">
    <property type="entry name" value="P-loop_NTPase"/>
</dbReference>
<comment type="cofactor">
    <cofactor evidence="1 10">
        <name>Mg(2+)</name>
        <dbReference type="ChEBI" id="CHEBI:18420"/>
    </cofactor>
</comment>
<comment type="subunit">
    <text evidence="10">Monomer.</text>
</comment>
<protein>
    <recommendedName>
        <fullName evidence="10">tRNA dimethylallyltransferase</fullName>
        <ecNumber evidence="10">2.5.1.75</ecNumber>
    </recommendedName>
    <alternativeName>
        <fullName evidence="10">Dimethylallyl diphosphate:tRNA dimethylallyltransferase</fullName>
        <shortName evidence="10">DMAPP:tRNA dimethylallyltransferase</shortName>
        <shortName evidence="10">DMATase</shortName>
    </alternativeName>
    <alternativeName>
        <fullName evidence="10">Isopentenyl-diphosphate:tRNA isopentenyltransferase</fullName>
        <shortName evidence="10">IPP transferase</shortName>
        <shortName evidence="10">IPPT</shortName>
        <shortName evidence="10">IPTase</shortName>
    </alternativeName>
</protein>
<organism evidence="11 12">
    <name type="scientific">Candidatus Amesbacteria bacterium RIFOXYB1_FULL_44_23</name>
    <dbReference type="NCBI Taxonomy" id="1797263"/>
    <lineage>
        <taxon>Bacteria</taxon>
        <taxon>Candidatus Amesiibacteriota</taxon>
    </lineage>
</organism>
<dbReference type="GO" id="GO:0052381">
    <property type="term" value="F:tRNA dimethylallyltransferase activity"/>
    <property type="evidence" value="ECO:0007669"/>
    <property type="project" value="UniProtKB-UniRule"/>
</dbReference>
<dbReference type="Pfam" id="PF01715">
    <property type="entry name" value="IPPT"/>
    <property type="match status" value="1"/>
</dbReference>
<dbReference type="InterPro" id="IPR039657">
    <property type="entry name" value="Dimethylallyltransferase"/>
</dbReference>
<dbReference type="PANTHER" id="PTHR11088:SF60">
    <property type="entry name" value="TRNA DIMETHYLALLYLTRANSFERASE"/>
    <property type="match status" value="1"/>
</dbReference>
<feature type="site" description="Interaction with substrate tRNA" evidence="10">
    <location>
        <position position="119"/>
    </location>
</feature>
<keyword evidence="7 10" id="KW-0067">ATP-binding</keyword>
<feature type="region of interest" description="Interaction with substrate tRNA" evidence="10">
    <location>
        <begin position="34"/>
        <end position="37"/>
    </location>
</feature>
<feature type="binding site" evidence="10">
    <location>
        <begin position="11"/>
        <end position="16"/>
    </location>
    <ligand>
        <name>substrate</name>
    </ligand>
</feature>
<feature type="site" description="Interaction with substrate tRNA" evidence="10">
    <location>
        <position position="142"/>
    </location>
</feature>
<evidence type="ECO:0000256" key="2">
    <source>
        <dbReference type="ARBA" id="ARBA00003213"/>
    </source>
</evidence>
<evidence type="ECO:0000313" key="12">
    <source>
        <dbReference type="Proteomes" id="UP000176424"/>
    </source>
</evidence>
<dbReference type="PANTHER" id="PTHR11088">
    <property type="entry name" value="TRNA DIMETHYLALLYLTRANSFERASE"/>
    <property type="match status" value="1"/>
</dbReference>
<gene>
    <name evidence="10" type="primary">miaA</name>
    <name evidence="11" type="ORF">A2397_00025</name>
</gene>
<dbReference type="Gene3D" id="1.10.20.140">
    <property type="match status" value="1"/>
</dbReference>
<dbReference type="EMBL" id="MEXR01000042">
    <property type="protein sequence ID" value="OGD09015.1"/>
    <property type="molecule type" value="Genomic_DNA"/>
</dbReference>
<comment type="caution">
    <text evidence="11">The sequence shown here is derived from an EMBL/GenBank/DDBJ whole genome shotgun (WGS) entry which is preliminary data.</text>
</comment>
<dbReference type="HAMAP" id="MF_00185">
    <property type="entry name" value="IPP_trans"/>
    <property type="match status" value="1"/>
</dbReference>
<evidence type="ECO:0000256" key="4">
    <source>
        <dbReference type="ARBA" id="ARBA00022679"/>
    </source>
</evidence>
<feature type="binding site" evidence="10">
    <location>
        <begin position="9"/>
        <end position="16"/>
    </location>
    <ligand>
        <name>ATP</name>
        <dbReference type="ChEBI" id="CHEBI:30616"/>
    </ligand>
</feature>
<evidence type="ECO:0000313" key="11">
    <source>
        <dbReference type="EMBL" id="OGD09015.1"/>
    </source>
</evidence>
<dbReference type="STRING" id="1797263.A2397_00025"/>